<evidence type="ECO:0000256" key="11">
    <source>
        <dbReference type="PIRSR" id="PIRSR000706-1"/>
    </source>
</evidence>
<dbReference type="SUPFAM" id="SSF56112">
    <property type="entry name" value="Protein kinase-like (PK-like)"/>
    <property type="match status" value="1"/>
</dbReference>
<sequence length="253" mass="28040">MTCGINLSLPCTPKTSIFRRAASAVFLLKADGRARLVLKHEEAGPFGELADEAARLGWLAGEGLLCPRVKAQEIHAGRHWLLMEAVEGVDLASSRQAPARRIAVLAEALRRLHRLDPTRCPFDHRLDSRIAAAKARLDAGLVDETDFDEERLGRTATTLFGEIQARRPKGERLVVTHGDACLPNIIAREDGFAGFIDCSRIGVADVHQDIALACRSIAYNLGQDWVRPFLELYGLPNPDPEKLIYYCLLDEFF</sequence>
<organism evidence="14 15">
    <name type="scientific">Rhizobium fredii</name>
    <name type="common">Sinorhizobium fredii</name>
    <dbReference type="NCBI Taxonomy" id="380"/>
    <lineage>
        <taxon>Bacteria</taxon>
        <taxon>Pseudomonadati</taxon>
        <taxon>Pseudomonadota</taxon>
        <taxon>Alphaproteobacteria</taxon>
        <taxon>Hyphomicrobiales</taxon>
        <taxon>Rhizobiaceae</taxon>
        <taxon>Sinorhizobium/Ensifer group</taxon>
        <taxon>Sinorhizobium</taxon>
    </lineage>
</organism>
<dbReference type="Gene3D" id="3.30.200.20">
    <property type="entry name" value="Phosphorylase Kinase, domain 1"/>
    <property type="match status" value="1"/>
</dbReference>
<dbReference type="AlphaFoldDB" id="A0A844AFB2"/>
<evidence type="ECO:0000259" key="13">
    <source>
        <dbReference type="Pfam" id="PF01636"/>
    </source>
</evidence>
<keyword evidence="6 10" id="KW-0418">Kinase</keyword>
<evidence type="ECO:0000256" key="9">
    <source>
        <dbReference type="ARBA" id="ARBA00048925"/>
    </source>
</evidence>
<comment type="catalytic activity">
    <reaction evidence="9">
        <text>kanamycin A + ATP = kanamycin 3'-phosphate + ADP + H(+)</text>
        <dbReference type="Rhea" id="RHEA:24256"/>
        <dbReference type="ChEBI" id="CHEBI:15378"/>
        <dbReference type="ChEBI" id="CHEBI:30616"/>
        <dbReference type="ChEBI" id="CHEBI:57909"/>
        <dbReference type="ChEBI" id="CHEBI:58214"/>
        <dbReference type="ChEBI" id="CHEBI:456216"/>
        <dbReference type="EC" id="2.7.1.95"/>
    </reaction>
</comment>
<proteinExistence type="inferred from homology"/>
<dbReference type="Proteomes" id="UP000466694">
    <property type="component" value="Unassembled WGS sequence"/>
</dbReference>
<evidence type="ECO:0000256" key="3">
    <source>
        <dbReference type="ARBA" id="ARBA00017903"/>
    </source>
</evidence>
<keyword evidence="12" id="KW-0460">Magnesium</keyword>
<dbReference type="InterPro" id="IPR024165">
    <property type="entry name" value="Kan/Strep_kinase"/>
</dbReference>
<dbReference type="Gene3D" id="3.90.1200.10">
    <property type="match status" value="1"/>
</dbReference>
<evidence type="ECO:0000256" key="1">
    <source>
        <dbReference type="ARBA" id="ARBA00006219"/>
    </source>
</evidence>
<comment type="caution">
    <text evidence="14">The sequence shown here is derived from an EMBL/GenBank/DDBJ whole genome shotgun (WGS) entry which is preliminary data.</text>
</comment>
<protein>
    <recommendedName>
        <fullName evidence="3">Aminoglycoside 3'-phosphotransferase</fullName>
        <ecNumber evidence="2">2.7.1.95</ecNumber>
    </recommendedName>
</protein>
<dbReference type="GO" id="GO:0005524">
    <property type="term" value="F:ATP binding"/>
    <property type="evidence" value="ECO:0007669"/>
    <property type="project" value="UniProtKB-KW"/>
</dbReference>
<keyword evidence="5 10" id="KW-0547">Nucleotide-binding</keyword>
<evidence type="ECO:0000256" key="10">
    <source>
        <dbReference type="PIRNR" id="PIRNR000706"/>
    </source>
</evidence>
<dbReference type="InterPro" id="IPR002575">
    <property type="entry name" value="Aminoglycoside_PTrfase"/>
</dbReference>
<dbReference type="EMBL" id="WISZ01000153">
    <property type="protein sequence ID" value="MQX10545.1"/>
    <property type="molecule type" value="Genomic_DNA"/>
</dbReference>
<feature type="active site" description="Proton acceptor" evidence="11">
    <location>
        <position position="179"/>
    </location>
</feature>
<dbReference type="InterPro" id="IPR011009">
    <property type="entry name" value="Kinase-like_dom_sf"/>
</dbReference>
<feature type="binding site" evidence="12">
    <location>
        <position position="197"/>
    </location>
    <ligand>
        <name>Mg(2+)</name>
        <dbReference type="ChEBI" id="CHEBI:18420"/>
    </ligand>
</feature>
<dbReference type="GO" id="GO:0046872">
    <property type="term" value="F:metal ion binding"/>
    <property type="evidence" value="ECO:0007669"/>
    <property type="project" value="UniProtKB-KW"/>
</dbReference>
<comment type="similarity">
    <text evidence="1 10">Belongs to the aminoglycoside phosphotransferase family.</text>
</comment>
<gene>
    <name evidence="14" type="primary">aph(3')</name>
    <name evidence="14" type="ORF">GHK48_20290</name>
</gene>
<evidence type="ECO:0000256" key="7">
    <source>
        <dbReference type="ARBA" id="ARBA00022840"/>
    </source>
</evidence>
<evidence type="ECO:0000256" key="8">
    <source>
        <dbReference type="ARBA" id="ARBA00023251"/>
    </source>
</evidence>
<name>A0A844AFB2_RHIFR</name>
<dbReference type="NCBIfam" id="NF033068">
    <property type="entry name" value="APH_3p"/>
    <property type="match status" value="1"/>
</dbReference>
<dbReference type="PANTHER" id="PTHR21310">
    <property type="entry name" value="AMINOGLYCOSIDE PHOSPHOTRANSFERASE-RELATED-RELATED"/>
    <property type="match status" value="1"/>
</dbReference>
<dbReference type="PIRSF" id="PIRSF000706">
    <property type="entry name" value="Kanamycin_kin"/>
    <property type="match status" value="1"/>
</dbReference>
<keyword evidence="12" id="KW-0479">Metal-binding</keyword>
<reference evidence="14 15" key="1">
    <citation type="journal article" date="2013" name="Genome Biol.">
        <title>Comparative genomics of the core and accessory genomes of 48 Sinorhizobium strains comprising five genospecies.</title>
        <authorList>
            <person name="Sugawara M."/>
            <person name="Epstein B."/>
            <person name="Badgley B.D."/>
            <person name="Unno T."/>
            <person name="Xu L."/>
            <person name="Reese J."/>
            <person name="Gyaneshwar P."/>
            <person name="Denny R."/>
            <person name="Mudge J."/>
            <person name="Bharti A.K."/>
            <person name="Farmer A.D."/>
            <person name="May G.D."/>
            <person name="Woodward J.E."/>
            <person name="Medigue C."/>
            <person name="Vallenet D."/>
            <person name="Lajus A."/>
            <person name="Rouy Z."/>
            <person name="Martinez-Vaz B."/>
            <person name="Tiffin P."/>
            <person name="Young N.D."/>
            <person name="Sadowsky M.J."/>
        </authorList>
    </citation>
    <scope>NUCLEOTIDE SEQUENCE [LARGE SCALE GENOMIC DNA]</scope>
    <source>
        <strain evidence="14 15">USDA205</strain>
    </source>
</reference>
<dbReference type="PANTHER" id="PTHR21310:SF41">
    <property type="entry name" value="3'-PHOSPHOTRANSFERASE, PUTATIVE-RELATED"/>
    <property type="match status" value="1"/>
</dbReference>
<dbReference type="GO" id="GO:0008910">
    <property type="term" value="F:kanamycin kinase activity"/>
    <property type="evidence" value="ECO:0007669"/>
    <property type="project" value="UniProtKB-EC"/>
</dbReference>
<evidence type="ECO:0000256" key="2">
    <source>
        <dbReference type="ARBA" id="ARBA00012193"/>
    </source>
</evidence>
<evidence type="ECO:0000256" key="4">
    <source>
        <dbReference type="ARBA" id="ARBA00022679"/>
    </source>
</evidence>
<dbReference type="GO" id="GO:0046677">
    <property type="term" value="P:response to antibiotic"/>
    <property type="evidence" value="ECO:0007669"/>
    <property type="project" value="UniProtKB-KW"/>
</dbReference>
<evidence type="ECO:0000256" key="12">
    <source>
        <dbReference type="PIRSR" id="PIRSR000706-2"/>
    </source>
</evidence>
<keyword evidence="8 10" id="KW-0046">Antibiotic resistance</keyword>
<evidence type="ECO:0000313" key="14">
    <source>
        <dbReference type="EMBL" id="MQX10545.1"/>
    </source>
</evidence>
<feature type="binding site" evidence="12">
    <location>
        <position position="184"/>
    </location>
    <ligand>
        <name>Mg(2+)</name>
        <dbReference type="ChEBI" id="CHEBI:18420"/>
    </ligand>
</feature>
<dbReference type="EC" id="2.7.1.95" evidence="2"/>
<dbReference type="InterPro" id="IPR051678">
    <property type="entry name" value="AGP_Transferase"/>
</dbReference>
<keyword evidence="7 10" id="KW-0067">ATP-binding</keyword>
<dbReference type="Pfam" id="PF01636">
    <property type="entry name" value="APH"/>
    <property type="match status" value="1"/>
</dbReference>
<evidence type="ECO:0000256" key="5">
    <source>
        <dbReference type="ARBA" id="ARBA00022741"/>
    </source>
</evidence>
<keyword evidence="4 10" id="KW-0808">Transferase</keyword>
<evidence type="ECO:0000313" key="15">
    <source>
        <dbReference type="Proteomes" id="UP000466694"/>
    </source>
</evidence>
<dbReference type="CDD" id="cd05150">
    <property type="entry name" value="APH"/>
    <property type="match status" value="1"/>
</dbReference>
<feature type="domain" description="Aminoglycoside phosphotransferase" evidence="13">
    <location>
        <begin position="23"/>
        <end position="241"/>
    </location>
</feature>
<evidence type="ECO:0000256" key="6">
    <source>
        <dbReference type="ARBA" id="ARBA00022777"/>
    </source>
</evidence>
<accession>A0A844AFB2</accession>